<reference evidence="1 2" key="1">
    <citation type="submission" date="2013-12" db="EMBL/GenBank/DDBJ databases">
        <authorList>
            <person name="Cubeta M."/>
            <person name="Pakala S."/>
            <person name="Fedorova N."/>
            <person name="Thomas E."/>
            <person name="Dean R."/>
            <person name="Jabaji S."/>
            <person name="Neate S."/>
            <person name="Toda T."/>
            <person name="Tavantzis S."/>
            <person name="Vilgalys R."/>
            <person name="Bharathan N."/>
            <person name="Pakala S."/>
            <person name="Losada L.S."/>
            <person name="Zafar N."/>
            <person name="Nierman W."/>
        </authorList>
    </citation>
    <scope>NUCLEOTIDE SEQUENCE [LARGE SCALE GENOMIC DNA]</scope>
    <source>
        <strain evidence="1 2">123E</strain>
    </source>
</reference>
<protein>
    <recommendedName>
        <fullName evidence="3">F-box domain-containing protein</fullName>
    </recommendedName>
</protein>
<dbReference type="HOGENOM" id="CLU_026353_1_1_1"/>
<evidence type="ECO:0008006" key="3">
    <source>
        <dbReference type="Google" id="ProtNLM"/>
    </source>
</evidence>
<comment type="caution">
    <text evidence="1">The sequence shown here is derived from an EMBL/GenBank/DDBJ whole genome shotgun (WGS) entry which is preliminary data.</text>
</comment>
<accession>A0A074RNV4</accession>
<evidence type="ECO:0000313" key="2">
    <source>
        <dbReference type="Proteomes" id="UP000027456"/>
    </source>
</evidence>
<dbReference type="AlphaFoldDB" id="A0A074RNV4"/>
<dbReference type="SUPFAM" id="SSF52047">
    <property type="entry name" value="RNI-like"/>
    <property type="match status" value="1"/>
</dbReference>
<organism evidence="1 2">
    <name type="scientific">Rhizoctonia solani 123E</name>
    <dbReference type="NCBI Taxonomy" id="1423351"/>
    <lineage>
        <taxon>Eukaryota</taxon>
        <taxon>Fungi</taxon>
        <taxon>Dikarya</taxon>
        <taxon>Basidiomycota</taxon>
        <taxon>Agaricomycotina</taxon>
        <taxon>Agaricomycetes</taxon>
        <taxon>Cantharellales</taxon>
        <taxon>Ceratobasidiaceae</taxon>
        <taxon>Rhizoctonia</taxon>
    </lineage>
</organism>
<proteinExistence type="predicted"/>
<gene>
    <name evidence="1" type="ORF">V565_170630</name>
</gene>
<dbReference type="EMBL" id="AZST01000860">
    <property type="protein sequence ID" value="KEP47035.1"/>
    <property type="molecule type" value="Genomic_DNA"/>
</dbReference>
<name>A0A074RNV4_9AGAM</name>
<evidence type="ECO:0000313" key="1">
    <source>
        <dbReference type="EMBL" id="KEP47035.1"/>
    </source>
</evidence>
<sequence>MSMSIILPSITINRWEEAGASLMVTLKDYADLCLNLSPNSLDCIMKPGDMGARIDSTLEAISNQLLQIGSTLARTRNRLVTPLHKLPEEILSKIFMNVTFDIGYSESSIKQDLCLIYRRLYGLLGVCSAWRDIIMARGAFWSVIPIVENPSTNKIGSFELSIHRARGSKRHLVAVAESPETFRDLIQVLTKYGPHIDTINLNIGDHRVIVEAIELLLHHDTAKPLAELSIQSIYANNAPDWLPSYDDYVIPLDYAHQSSFVSLLGTLTVFRISGAHFHWETMAFSTRLVELEIENITLGYDHEIEPFLQALCSASELRDLRITTMDTFFIPDLMDDIELSSPVVFPRLQSLHVQDVFFNTLRLLLAMIAPGSHCLSLFLGPPSLLNNLKELDFFMEPHPEHEFRSVDIGNLCKILKQVSVHTLMLSGAGGKWLTGDMLRQLMEAVPTLKILKIHNWDFNRTVWTSLKRPMIDEGNPQERSFPALETIQLSKATILVKKGFQDMVASHPLQRIALGGISRVASSDEIKQGPLEERSSMVRWLRYNVPEFRLFDSGYHPPEFQPGRWPL</sequence>
<dbReference type="OrthoDB" id="3365698at2759"/>
<keyword evidence="2" id="KW-1185">Reference proteome</keyword>
<dbReference type="Proteomes" id="UP000027456">
    <property type="component" value="Unassembled WGS sequence"/>
</dbReference>